<dbReference type="RefSeq" id="WP_048279996.1">
    <property type="nucleotide sequence ID" value="NZ_LDZF01000021.1"/>
</dbReference>
<evidence type="ECO:0000256" key="1">
    <source>
        <dbReference type="ARBA" id="ARBA00038310"/>
    </source>
</evidence>
<protein>
    <submittedName>
        <fullName evidence="3">Amidohydrolase</fullName>
    </submittedName>
</protein>
<dbReference type="EMBL" id="LDZF01000021">
    <property type="protein sequence ID" value="KMK12102.1"/>
    <property type="molecule type" value="Genomic_DNA"/>
</dbReference>
<dbReference type="Gene3D" id="3.20.20.140">
    <property type="entry name" value="Metal-dependent hydrolases"/>
    <property type="match status" value="1"/>
</dbReference>
<dbReference type="Pfam" id="PF04909">
    <property type="entry name" value="Amidohydro_2"/>
    <property type="match status" value="1"/>
</dbReference>
<dbReference type="SUPFAM" id="SSF51556">
    <property type="entry name" value="Metallo-dependent hydrolases"/>
    <property type="match status" value="1"/>
</dbReference>
<dbReference type="InterPro" id="IPR006680">
    <property type="entry name" value="Amidohydro-rel"/>
</dbReference>
<keyword evidence="4" id="KW-1185">Reference proteome</keyword>
<proteinExistence type="inferred from homology"/>
<dbReference type="GO" id="GO:0016787">
    <property type="term" value="F:hydrolase activity"/>
    <property type="evidence" value="ECO:0007669"/>
    <property type="project" value="UniProtKB-KW"/>
</dbReference>
<dbReference type="InterPro" id="IPR032466">
    <property type="entry name" value="Metal_Hydrolase"/>
</dbReference>
<dbReference type="Proteomes" id="UP000036196">
    <property type="component" value="Unassembled WGS sequence"/>
</dbReference>
<dbReference type="eggNOG" id="COG3618">
    <property type="taxonomic scope" value="Bacteria"/>
</dbReference>
<reference evidence="3 4" key="1">
    <citation type="submission" date="2015-05" db="EMBL/GenBank/DDBJ databases">
        <title>Genome sequences of Pluralibacter gergoviae.</title>
        <authorList>
            <person name="Greninger A.L."/>
            <person name="Miller S."/>
        </authorList>
    </citation>
    <scope>NUCLEOTIDE SEQUENCE [LARGE SCALE GENOMIC DNA]</scope>
    <source>
        <strain evidence="3 4">JS81F13</strain>
    </source>
</reference>
<evidence type="ECO:0000259" key="2">
    <source>
        <dbReference type="Pfam" id="PF04909"/>
    </source>
</evidence>
<sequence>MARIDAHHHCWRYLPQDYPWIDDSMSVLQQDYVPAQLRPLLAEHGLDGAVVVQARHDIRETDWLIARSADEAGVHGVVGWLDITAADFEETLALRRSGLCGLRHQVQDDADPAARLERDDVARGMVQLQREGLCWDLLVTHRHLDAAARFAARHDGHWLVLDHFGKPDIPRGAAHWAEQVAPLAALPHVACKLSGLVTEAEWGNWQAAELLPFFRAAVDLFGPERLMFGSDWPVCLLSAEYRQVYRLCETALAPLNERQRAAVWGGTASRIYGLTEASDGSVS</sequence>
<dbReference type="PANTHER" id="PTHR43569:SF2">
    <property type="entry name" value="AMIDOHYDROLASE-RELATED DOMAIN-CONTAINING PROTEIN"/>
    <property type="match status" value="1"/>
</dbReference>
<feature type="domain" description="Amidohydrolase-related" evidence="2">
    <location>
        <begin position="4"/>
        <end position="274"/>
    </location>
</feature>
<keyword evidence="3" id="KW-0378">Hydrolase</keyword>
<dbReference type="InterPro" id="IPR052350">
    <property type="entry name" value="Metallo-dep_Lactonases"/>
</dbReference>
<gene>
    <name evidence="3" type="ORF">ABW06_18220</name>
</gene>
<dbReference type="PANTHER" id="PTHR43569">
    <property type="entry name" value="AMIDOHYDROLASE"/>
    <property type="match status" value="1"/>
</dbReference>
<evidence type="ECO:0000313" key="4">
    <source>
        <dbReference type="Proteomes" id="UP000036196"/>
    </source>
</evidence>
<comment type="caution">
    <text evidence="3">The sequence shown here is derived from an EMBL/GenBank/DDBJ whole genome shotgun (WGS) entry which is preliminary data.</text>
</comment>
<evidence type="ECO:0000313" key="3">
    <source>
        <dbReference type="EMBL" id="KMK12102.1"/>
    </source>
</evidence>
<name>A0A0J5NUP6_PLUGE</name>
<dbReference type="PATRIC" id="fig|61647.15.peg.2175"/>
<comment type="similarity">
    <text evidence="1">Belongs to the metallo-dependent hydrolases superfamily.</text>
</comment>
<dbReference type="STRING" id="61647.LG71_02975"/>
<organism evidence="3 4">
    <name type="scientific">Pluralibacter gergoviae</name>
    <name type="common">Enterobacter gergoviae</name>
    <dbReference type="NCBI Taxonomy" id="61647"/>
    <lineage>
        <taxon>Bacteria</taxon>
        <taxon>Pseudomonadati</taxon>
        <taxon>Pseudomonadota</taxon>
        <taxon>Gammaproteobacteria</taxon>
        <taxon>Enterobacterales</taxon>
        <taxon>Enterobacteriaceae</taxon>
        <taxon>Pluralibacter</taxon>
    </lineage>
</organism>
<dbReference type="AlphaFoldDB" id="A0A0J5NUP6"/>
<accession>A0A0J5NUP6</accession>